<dbReference type="AlphaFoldDB" id="A0A285SGX4"/>
<evidence type="ECO:0000256" key="1">
    <source>
        <dbReference type="SAM" id="Phobius"/>
    </source>
</evidence>
<proteinExistence type="predicted"/>
<reference evidence="4" key="1">
    <citation type="submission" date="2017-08" db="EMBL/GenBank/DDBJ databases">
        <authorList>
            <person name="Varghese N."/>
            <person name="Submissions S."/>
        </authorList>
    </citation>
    <scope>NUCLEOTIDE SEQUENCE [LARGE SCALE GENOMIC DNA]</scope>
    <source>
        <strain evidence="4">JC22</strain>
    </source>
</reference>
<gene>
    <name evidence="3" type="ORF">SAMN05880501_10422</name>
</gene>
<feature type="domain" description="DUF4064" evidence="2">
    <location>
        <begin position="2"/>
        <end position="117"/>
    </location>
</feature>
<evidence type="ECO:0000259" key="2">
    <source>
        <dbReference type="Pfam" id="PF13273"/>
    </source>
</evidence>
<dbReference type="Pfam" id="PF13273">
    <property type="entry name" value="DUF4064"/>
    <property type="match status" value="1"/>
</dbReference>
<dbReference type="OrthoDB" id="2357232at2"/>
<evidence type="ECO:0000313" key="4">
    <source>
        <dbReference type="Proteomes" id="UP000219636"/>
    </source>
</evidence>
<keyword evidence="1" id="KW-0472">Membrane</keyword>
<protein>
    <submittedName>
        <fullName evidence="3">Uncharacterized protein DUF4064</fullName>
    </submittedName>
</protein>
<feature type="transmembrane region" description="Helical" evidence="1">
    <location>
        <begin position="9"/>
        <end position="30"/>
    </location>
</feature>
<keyword evidence="1" id="KW-1133">Transmembrane helix</keyword>
<dbReference type="RefSeq" id="WP_097072994.1">
    <property type="nucleotide sequence ID" value="NZ_OBMQ01000004.1"/>
</dbReference>
<dbReference type="Proteomes" id="UP000219636">
    <property type="component" value="Unassembled WGS sequence"/>
</dbReference>
<dbReference type="InterPro" id="IPR025273">
    <property type="entry name" value="DUF4064"/>
</dbReference>
<accession>A0A285SGX4</accession>
<sequence>MKRTGEKALSIISVVLNAISVGILILMLIGSKMIVNDPLLNTEIENSLAGSGFTEQEIVESVDFMGDFLIFISTIGWLFVVLGVISIVLAIVGAVKVNANPKVAGILFIIACVLSGIISLPGILLIIAGIMCFVRKPKIMTPIEARDENGYIIE</sequence>
<feature type="transmembrane region" description="Helical" evidence="1">
    <location>
        <begin position="104"/>
        <end position="131"/>
    </location>
</feature>
<keyword evidence="1" id="KW-0812">Transmembrane</keyword>
<dbReference type="EMBL" id="OBMQ01000004">
    <property type="protein sequence ID" value="SOC05201.1"/>
    <property type="molecule type" value="Genomic_DNA"/>
</dbReference>
<evidence type="ECO:0000313" key="3">
    <source>
        <dbReference type="EMBL" id="SOC05201.1"/>
    </source>
</evidence>
<name>A0A285SGX4_9BACL</name>
<keyword evidence="4" id="KW-1185">Reference proteome</keyword>
<organism evidence="3 4">
    <name type="scientific">Ureibacillus xyleni</name>
    <dbReference type="NCBI Taxonomy" id="614648"/>
    <lineage>
        <taxon>Bacteria</taxon>
        <taxon>Bacillati</taxon>
        <taxon>Bacillota</taxon>
        <taxon>Bacilli</taxon>
        <taxon>Bacillales</taxon>
        <taxon>Caryophanaceae</taxon>
        <taxon>Ureibacillus</taxon>
    </lineage>
</organism>
<feature type="transmembrane region" description="Helical" evidence="1">
    <location>
        <begin position="68"/>
        <end position="92"/>
    </location>
</feature>